<dbReference type="STRING" id="1429867.A0A0G4PU57"/>
<evidence type="ECO:0000313" key="1">
    <source>
        <dbReference type="EMBL" id="CRL29697.1"/>
    </source>
</evidence>
<reference evidence="1 2" key="1">
    <citation type="journal article" date="2014" name="Nat. Commun.">
        <title>Multiple recent horizontal transfers of a large genomic region in cheese making fungi.</title>
        <authorList>
            <person name="Cheeseman K."/>
            <person name="Ropars J."/>
            <person name="Renault P."/>
            <person name="Dupont J."/>
            <person name="Gouzy J."/>
            <person name="Branca A."/>
            <person name="Abraham A.L."/>
            <person name="Ceppi M."/>
            <person name="Conseiller E."/>
            <person name="Debuchy R."/>
            <person name="Malagnac F."/>
            <person name="Goarin A."/>
            <person name="Silar P."/>
            <person name="Lacoste S."/>
            <person name="Sallet E."/>
            <person name="Bensimon A."/>
            <person name="Giraud T."/>
            <person name="Brygoo Y."/>
        </authorList>
    </citation>
    <scope>NUCLEOTIDE SEQUENCE [LARGE SCALE GENOMIC DNA]</scope>
    <source>
        <strain evidence="2">FM 013</strain>
    </source>
</reference>
<protein>
    <submittedName>
        <fullName evidence="1">Str. FM013</fullName>
    </submittedName>
</protein>
<evidence type="ECO:0000313" key="2">
    <source>
        <dbReference type="Proteomes" id="UP000053732"/>
    </source>
</evidence>
<sequence>MPWRESEQGWADEVISQFPREVNLLTLTHVGATVRNGSCTREEYVPLLKNQQTKEFEGGILQGSQDLPLKMAITQIRKQKTRSSEDVFIILMASPHFTTR</sequence>
<gene>
    <name evidence="1" type="ORF">PCAMFM013_S039g000006</name>
</gene>
<organism evidence="1 2">
    <name type="scientific">Penicillium camemberti (strain FM 013)</name>
    <dbReference type="NCBI Taxonomy" id="1429867"/>
    <lineage>
        <taxon>Eukaryota</taxon>
        <taxon>Fungi</taxon>
        <taxon>Dikarya</taxon>
        <taxon>Ascomycota</taxon>
        <taxon>Pezizomycotina</taxon>
        <taxon>Eurotiomycetes</taxon>
        <taxon>Eurotiomycetidae</taxon>
        <taxon>Eurotiales</taxon>
        <taxon>Aspergillaceae</taxon>
        <taxon>Penicillium</taxon>
    </lineage>
</organism>
<keyword evidence="2" id="KW-1185">Reference proteome</keyword>
<dbReference type="AlphaFoldDB" id="A0A0G4PU57"/>
<dbReference type="Proteomes" id="UP000053732">
    <property type="component" value="Unassembled WGS sequence"/>
</dbReference>
<proteinExistence type="predicted"/>
<accession>A0A0G4PU57</accession>
<name>A0A0G4PU57_PENC3</name>
<dbReference type="EMBL" id="HG793172">
    <property type="protein sequence ID" value="CRL29697.1"/>
    <property type="molecule type" value="Genomic_DNA"/>
</dbReference>